<dbReference type="RefSeq" id="XP_009218687.1">
    <property type="nucleotide sequence ID" value="XM_009220423.1"/>
</dbReference>
<reference evidence="3" key="5">
    <citation type="submission" date="2018-04" db="UniProtKB">
        <authorList>
            <consortium name="EnsemblFungi"/>
        </authorList>
    </citation>
    <scope>IDENTIFICATION</scope>
    <source>
        <strain evidence="3">R3-111a-1</strain>
    </source>
</reference>
<evidence type="ECO:0000313" key="2">
    <source>
        <dbReference type="EMBL" id="EJT77542.1"/>
    </source>
</evidence>
<dbReference type="HOGENOM" id="CLU_2084976_0_0_1"/>
<sequence>MAGYGWGHFLVVAGMAEGPLVSTLKNVLRVGDPWALYTPVLGYTHQCSVVSSQALAGRAVVLAVAHLLCDTRVEIINVHRAQKSRKKRVAMRRGCPTTGGLAMWQRPTKACPGTRRG</sequence>
<dbReference type="VEuPathDB" id="FungiDB:GGTG_02648"/>
<protein>
    <submittedName>
        <fullName evidence="2 3">Uncharacterized protein</fullName>
    </submittedName>
</protein>
<dbReference type="EMBL" id="GL385396">
    <property type="protein sequence ID" value="EJT77542.1"/>
    <property type="molecule type" value="Genomic_DNA"/>
</dbReference>
<organism evidence="2">
    <name type="scientific">Gaeumannomyces tritici (strain R3-111a-1)</name>
    <name type="common">Wheat and barley take-all root rot fungus</name>
    <name type="synonym">Gaeumannomyces graminis var. tritici</name>
    <dbReference type="NCBI Taxonomy" id="644352"/>
    <lineage>
        <taxon>Eukaryota</taxon>
        <taxon>Fungi</taxon>
        <taxon>Dikarya</taxon>
        <taxon>Ascomycota</taxon>
        <taxon>Pezizomycotina</taxon>
        <taxon>Sordariomycetes</taxon>
        <taxon>Sordariomycetidae</taxon>
        <taxon>Magnaporthales</taxon>
        <taxon>Magnaporthaceae</taxon>
        <taxon>Gaeumannomyces</taxon>
    </lineage>
</organism>
<dbReference type="EnsemblFungi" id="EJT77542">
    <property type="protein sequence ID" value="EJT77542"/>
    <property type="gene ID" value="GGTG_02648"/>
</dbReference>
<keyword evidence="4" id="KW-1185">Reference proteome</keyword>
<dbReference type="GeneID" id="20343106"/>
<evidence type="ECO:0000256" key="1">
    <source>
        <dbReference type="SAM" id="MobiDB-lite"/>
    </source>
</evidence>
<proteinExistence type="predicted"/>
<gene>
    <name evidence="3" type="primary">20343106</name>
    <name evidence="2" type="ORF">GGTG_02648</name>
</gene>
<dbReference type="AlphaFoldDB" id="J3NMZ0"/>
<reference evidence="2" key="3">
    <citation type="submission" date="2010-09" db="EMBL/GenBank/DDBJ databases">
        <title>Annotation of Gaeumannomyces graminis var. tritici R3-111a-1.</title>
        <authorList>
            <consortium name="The Broad Institute Genome Sequencing Platform"/>
            <person name="Ma L.-J."/>
            <person name="Dead R."/>
            <person name="Young S.K."/>
            <person name="Zeng Q."/>
            <person name="Gargeya S."/>
            <person name="Fitzgerald M."/>
            <person name="Haas B."/>
            <person name="Abouelleil A."/>
            <person name="Alvarado L."/>
            <person name="Arachchi H.M."/>
            <person name="Berlin A."/>
            <person name="Brown A."/>
            <person name="Chapman S.B."/>
            <person name="Chen Z."/>
            <person name="Dunbar C."/>
            <person name="Freedman E."/>
            <person name="Gearin G."/>
            <person name="Gellesch M."/>
            <person name="Goldberg J."/>
            <person name="Griggs A."/>
            <person name="Gujja S."/>
            <person name="Heiman D."/>
            <person name="Howarth C."/>
            <person name="Larson L."/>
            <person name="Lui A."/>
            <person name="MacDonald P.J.P."/>
            <person name="Mehta T."/>
            <person name="Montmayeur A."/>
            <person name="Murphy C."/>
            <person name="Neiman D."/>
            <person name="Pearson M."/>
            <person name="Priest M."/>
            <person name="Roberts A."/>
            <person name="Saif S."/>
            <person name="Shea T."/>
            <person name="Shenoy N."/>
            <person name="Sisk P."/>
            <person name="Stolte C."/>
            <person name="Sykes S."/>
            <person name="Yandava C."/>
            <person name="Wortman J."/>
            <person name="Nusbaum C."/>
            <person name="Birren B."/>
        </authorList>
    </citation>
    <scope>NUCLEOTIDE SEQUENCE</scope>
    <source>
        <strain evidence="2">R3-111a-1</strain>
    </source>
</reference>
<evidence type="ECO:0000313" key="3">
    <source>
        <dbReference type="EnsemblFungi" id="EJT77542"/>
    </source>
</evidence>
<reference evidence="4" key="1">
    <citation type="submission" date="2010-07" db="EMBL/GenBank/DDBJ databases">
        <title>The genome sequence of Gaeumannomyces graminis var. tritici strain R3-111a-1.</title>
        <authorList>
            <consortium name="The Broad Institute Genome Sequencing Platform"/>
            <person name="Ma L.-J."/>
            <person name="Dead R."/>
            <person name="Young S."/>
            <person name="Zeng Q."/>
            <person name="Koehrsen M."/>
            <person name="Alvarado L."/>
            <person name="Berlin A."/>
            <person name="Chapman S.B."/>
            <person name="Chen Z."/>
            <person name="Freedman E."/>
            <person name="Gellesch M."/>
            <person name="Goldberg J."/>
            <person name="Griggs A."/>
            <person name="Gujja S."/>
            <person name="Heilman E.R."/>
            <person name="Heiman D."/>
            <person name="Hepburn T."/>
            <person name="Howarth C."/>
            <person name="Jen D."/>
            <person name="Larson L."/>
            <person name="Mehta T."/>
            <person name="Neiman D."/>
            <person name="Pearson M."/>
            <person name="Roberts A."/>
            <person name="Saif S."/>
            <person name="Shea T."/>
            <person name="Shenoy N."/>
            <person name="Sisk P."/>
            <person name="Stolte C."/>
            <person name="Sykes S."/>
            <person name="Walk T."/>
            <person name="White J."/>
            <person name="Yandava C."/>
            <person name="Haas B."/>
            <person name="Nusbaum C."/>
            <person name="Birren B."/>
        </authorList>
    </citation>
    <scope>NUCLEOTIDE SEQUENCE [LARGE SCALE GENOMIC DNA]</scope>
    <source>
        <strain evidence="4">R3-111a-1</strain>
    </source>
</reference>
<feature type="region of interest" description="Disordered" evidence="1">
    <location>
        <begin position="87"/>
        <end position="117"/>
    </location>
</feature>
<name>J3NMZ0_GAET3</name>
<dbReference type="Proteomes" id="UP000006039">
    <property type="component" value="Unassembled WGS sequence"/>
</dbReference>
<evidence type="ECO:0000313" key="4">
    <source>
        <dbReference type="Proteomes" id="UP000006039"/>
    </source>
</evidence>
<reference evidence="2" key="2">
    <citation type="submission" date="2010-07" db="EMBL/GenBank/DDBJ databases">
        <authorList>
            <consortium name="The Broad Institute Genome Sequencing Platform"/>
            <consortium name="Broad Institute Genome Sequencing Center for Infectious Disease"/>
            <person name="Ma L.-J."/>
            <person name="Dead R."/>
            <person name="Young S."/>
            <person name="Zeng Q."/>
            <person name="Koehrsen M."/>
            <person name="Alvarado L."/>
            <person name="Berlin A."/>
            <person name="Chapman S.B."/>
            <person name="Chen Z."/>
            <person name="Freedman E."/>
            <person name="Gellesch M."/>
            <person name="Goldberg J."/>
            <person name="Griggs A."/>
            <person name="Gujja S."/>
            <person name="Heilman E.R."/>
            <person name="Heiman D."/>
            <person name="Hepburn T."/>
            <person name="Howarth C."/>
            <person name="Jen D."/>
            <person name="Larson L."/>
            <person name="Mehta T."/>
            <person name="Neiman D."/>
            <person name="Pearson M."/>
            <person name="Roberts A."/>
            <person name="Saif S."/>
            <person name="Shea T."/>
            <person name="Shenoy N."/>
            <person name="Sisk P."/>
            <person name="Stolte C."/>
            <person name="Sykes S."/>
            <person name="Walk T."/>
            <person name="White J."/>
            <person name="Yandava C."/>
            <person name="Haas B."/>
            <person name="Nusbaum C."/>
            <person name="Birren B."/>
        </authorList>
    </citation>
    <scope>NUCLEOTIDE SEQUENCE</scope>
    <source>
        <strain evidence="2">R3-111a-1</strain>
    </source>
</reference>
<accession>J3NMZ0</accession>
<reference evidence="3" key="4">
    <citation type="journal article" date="2015" name="G3 (Bethesda)">
        <title>Genome sequences of three phytopathogenic species of the Magnaporthaceae family of fungi.</title>
        <authorList>
            <person name="Okagaki L.H."/>
            <person name="Nunes C.C."/>
            <person name="Sailsbery J."/>
            <person name="Clay B."/>
            <person name="Brown D."/>
            <person name="John T."/>
            <person name="Oh Y."/>
            <person name="Young N."/>
            <person name="Fitzgerald M."/>
            <person name="Haas B.J."/>
            <person name="Zeng Q."/>
            <person name="Young S."/>
            <person name="Adiconis X."/>
            <person name="Fan L."/>
            <person name="Levin J.Z."/>
            <person name="Mitchell T.K."/>
            <person name="Okubara P.A."/>
            <person name="Farman M.L."/>
            <person name="Kohn L.M."/>
            <person name="Birren B."/>
            <person name="Ma L.-J."/>
            <person name="Dean R.A."/>
        </authorList>
    </citation>
    <scope>NUCLEOTIDE SEQUENCE</scope>
    <source>
        <strain evidence="3">R3-111a-1</strain>
    </source>
</reference>